<feature type="domain" description="AAA+ ATPase" evidence="2">
    <location>
        <begin position="327"/>
        <end position="473"/>
    </location>
</feature>
<dbReference type="Pfam" id="PF00004">
    <property type="entry name" value="AAA"/>
    <property type="match status" value="1"/>
</dbReference>
<comment type="caution">
    <text evidence="3">The sequence shown here is derived from an EMBL/GenBank/DDBJ whole genome shotgun (WGS) entry which is preliminary data.</text>
</comment>
<protein>
    <recommendedName>
        <fullName evidence="2">AAA+ ATPase domain-containing protein</fullName>
    </recommendedName>
</protein>
<dbReference type="InterPro" id="IPR003593">
    <property type="entry name" value="AAA+_ATPase"/>
</dbReference>
<evidence type="ECO:0000313" key="4">
    <source>
        <dbReference type="Proteomes" id="UP001549145"/>
    </source>
</evidence>
<dbReference type="InterPro" id="IPR003959">
    <property type="entry name" value="ATPase_AAA_core"/>
</dbReference>
<dbReference type="PANTHER" id="PTHR43718:SF2">
    <property type="entry name" value="LON PROTEASE HOMOLOG, MITOCHONDRIAL"/>
    <property type="match status" value="1"/>
</dbReference>
<dbReference type="PANTHER" id="PTHR43718">
    <property type="entry name" value="LON PROTEASE"/>
    <property type="match status" value="1"/>
</dbReference>
<dbReference type="SMART" id="SM00382">
    <property type="entry name" value="AAA"/>
    <property type="match status" value="1"/>
</dbReference>
<dbReference type="InterPro" id="IPR027417">
    <property type="entry name" value="P-loop_NTPase"/>
</dbReference>
<dbReference type="SUPFAM" id="SSF52540">
    <property type="entry name" value="P-loop containing nucleoside triphosphate hydrolases"/>
    <property type="match status" value="1"/>
</dbReference>
<evidence type="ECO:0000256" key="1">
    <source>
        <dbReference type="SAM" id="MobiDB-lite"/>
    </source>
</evidence>
<organism evidence="3 4">
    <name type="scientific">Methylobacterium goesingense</name>
    <dbReference type="NCBI Taxonomy" id="243690"/>
    <lineage>
        <taxon>Bacteria</taxon>
        <taxon>Pseudomonadati</taxon>
        <taxon>Pseudomonadota</taxon>
        <taxon>Alphaproteobacteria</taxon>
        <taxon>Hyphomicrobiales</taxon>
        <taxon>Methylobacteriaceae</taxon>
        <taxon>Methylobacterium</taxon>
    </lineage>
</organism>
<dbReference type="Proteomes" id="UP001549145">
    <property type="component" value="Unassembled WGS sequence"/>
</dbReference>
<reference evidence="3 4" key="1">
    <citation type="submission" date="2024-06" db="EMBL/GenBank/DDBJ databases">
        <title>Genomic Encyclopedia of Type Strains, Phase IV (KMG-IV): sequencing the most valuable type-strain genomes for metagenomic binning, comparative biology and taxonomic classification.</title>
        <authorList>
            <person name="Goeker M."/>
        </authorList>
    </citation>
    <scope>NUCLEOTIDE SEQUENCE [LARGE SCALE GENOMIC DNA]</scope>
    <source>
        <strain evidence="3 4">DSM 21331</strain>
    </source>
</reference>
<evidence type="ECO:0000313" key="3">
    <source>
        <dbReference type="EMBL" id="MET3694048.1"/>
    </source>
</evidence>
<dbReference type="RefSeq" id="WP_056096926.1">
    <property type="nucleotide sequence ID" value="NZ_BPQL01000070.1"/>
</dbReference>
<feature type="region of interest" description="Disordered" evidence="1">
    <location>
        <begin position="210"/>
        <end position="229"/>
    </location>
</feature>
<gene>
    <name evidence="3" type="ORF">ABID43_003603</name>
</gene>
<dbReference type="EMBL" id="JBEPMM010000011">
    <property type="protein sequence ID" value="MET3694048.1"/>
    <property type="molecule type" value="Genomic_DNA"/>
</dbReference>
<proteinExistence type="predicted"/>
<keyword evidence="4" id="KW-1185">Reference proteome</keyword>
<sequence length="541" mass="58084">MQNNRTSREAASAVTLDAVLNGTLPPPFRHDSPFRLLELLLTVRCPRDRPRRRDLLRFGDDDGVLGLWQAAWSTAEDVRDKGWTDPRRAHTGYVRLLALLETCERRLQELDERLDLDPEDLDDAVVLRVELEQLAGAAAGCLAECGDRAGRDYCRERAAWLVEHGQEGHKYASALVGLSADVRYAWRPGNPGLGALASALQSGDATIHDATRAAAPEDEEPEPSWAAEARAKAAREKADRERAAGPSLVVLASVEHLPGSAENGARAGRSTGSTARTEWAPLAGKALPLAVVPDLAEARRVLVSEFPDDAAVIDAILVPLAGRSFVHLPPTLLLGPPGTGKSRLTRRLGEILGLAVTVYSCGGVADSSLIGTSRQWSTGRATVPLQAIKQAGAASVLVVLDELSRAGTRADNGRLVDGVLALTEAETSRRYQDPFLECPTDLSAVSWLATANSVAGLDPALLSRFRVLTLGPRTAASLPSLTKGILADVRRERGLDATWLPDLDEEEAGVLAENWPGGSVRVLRRLIETVLASREHLATRN</sequence>
<evidence type="ECO:0000259" key="2">
    <source>
        <dbReference type="SMART" id="SM00382"/>
    </source>
</evidence>
<dbReference type="InterPro" id="IPR027065">
    <property type="entry name" value="Lon_Prtase"/>
</dbReference>
<accession>A0ABV2L876</accession>
<dbReference type="Gene3D" id="3.40.50.300">
    <property type="entry name" value="P-loop containing nucleotide triphosphate hydrolases"/>
    <property type="match status" value="1"/>
</dbReference>
<name>A0ABV2L876_9HYPH</name>